<dbReference type="PRINTS" id="PR00866">
    <property type="entry name" value="RNADNAPOLMS"/>
</dbReference>
<comment type="catalytic activity">
    <reaction evidence="9">
        <text>DNA(n) + a 2'-deoxyribonucleoside 5'-triphosphate = DNA(n+1) + diphosphate</text>
        <dbReference type="Rhea" id="RHEA:22508"/>
        <dbReference type="Rhea" id="RHEA-COMP:17339"/>
        <dbReference type="Rhea" id="RHEA-COMP:17340"/>
        <dbReference type="ChEBI" id="CHEBI:33019"/>
        <dbReference type="ChEBI" id="CHEBI:61560"/>
        <dbReference type="ChEBI" id="CHEBI:173112"/>
        <dbReference type="EC" id="2.7.7.49"/>
    </reaction>
</comment>
<keyword evidence="3" id="KW-0548">Nucleotidyltransferase</keyword>
<evidence type="ECO:0000256" key="6">
    <source>
        <dbReference type="ARBA" id="ARBA00022918"/>
    </source>
</evidence>
<feature type="domain" description="Reverse transcriptase" evidence="10">
    <location>
        <begin position="1"/>
        <end position="248"/>
    </location>
</feature>
<evidence type="ECO:0000259" key="10">
    <source>
        <dbReference type="PROSITE" id="PS50878"/>
    </source>
</evidence>
<dbReference type="AlphaFoldDB" id="A0A937CT49"/>
<evidence type="ECO:0000256" key="2">
    <source>
        <dbReference type="ARBA" id="ARBA00022679"/>
    </source>
</evidence>
<dbReference type="SUPFAM" id="SSF56672">
    <property type="entry name" value="DNA/RNA polymerases"/>
    <property type="match status" value="1"/>
</dbReference>
<dbReference type="EMBL" id="JAEQNE010000002">
    <property type="protein sequence ID" value="MBL0391233.1"/>
    <property type="molecule type" value="Genomic_DNA"/>
</dbReference>
<evidence type="ECO:0000256" key="1">
    <source>
        <dbReference type="ARBA" id="ARBA00012493"/>
    </source>
</evidence>
<dbReference type="GO" id="GO:0003964">
    <property type="term" value="F:RNA-directed DNA polymerase activity"/>
    <property type="evidence" value="ECO:0007669"/>
    <property type="project" value="UniProtKB-KW"/>
</dbReference>
<protein>
    <recommendedName>
        <fullName evidence="1">RNA-directed DNA polymerase</fullName>
        <ecNumber evidence="1">2.7.7.49</ecNumber>
    </recommendedName>
</protein>
<evidence type="ECO:0000256" key="9">
    <source>
        <dbReference type="ARBA" id="ARBA00048173"/>
    </source>
</evidence>
<reference evidence="11 12" key="1">
    <citation type="journal article" date="2017" name="Int. J. Syst. Evol. Microbiol.">
        <title>Ramlibacter monticola sp. nov., isolated from forest soil.</title>
        <authorList>
            <person name="Chaudhary D.K."/>
            <person name="Kim J."/>
        </authorList>
    </citation>
    <scope>NUCLEOTIDE SEQUENCE [LARGE SCALE GENOMIC DNA]</scope>
    <source>
        <strain evidence="11 12">KACC 19175</strain>
    </source>
</reference>
<sequence length="329" mass="36670">MGAKTALLPSGPRSLEELFTAMYRGKRKVSEFASLNVAASCTRKSFTHKGRTRGIVIPSDKLRGCHEFIRLFLLDFLPVEIDLVFSYRKGVGAFDAVKQHASSRHFFVTDIADFFPSIKRDRVLSIIQTGRGISPISDLDAWMERIVELVCLDGELPVGFSTSPAISNAALRPFDQAMRKECGALGLVYTRYSDDLVISGGDAGVVERAQAFCECHLREAMHGEFQLRPEKSKFLHVGRKIKLLGMVLLPNGRISIDGATKSEIEVLLHFYLRDRAKFAAMGEGDERKVEARLAGLLNYANTVDQSYLDKLRHKFGAAPIDLFIHRSFG</sequence>
<dbReference type="Proteomes" id="UP000599109">
    <property type="component" value="Unassembled WGS sequence"/>
</dbReference>
<dbReference type="PANTHER" id="PTHR34047:SF7">
    <property type="entry name" value="RNA-DIRECTED DNA POLYMERASE"/>
    <property type="match status" value="1"/>
</dbReference>
<dbReference type="CDD" id="cd03487">
    <property type="entry name" value="RT_Bac_retron_II"/>
    <property type="match status" value="1"/>
</dbReference>
<dbReference type="InterPro" id="IPR000477">
    <property type="entry name" value="RT_dom"/>
</dbReference>
<evidence type="ECO:0000313" key="11">
    <source>
        <dbReference type="EMBL" id="MBL0391233.1"/>
    </source>
</evidence>
<proteinExistence type="inferred from homology"/>
<dbReference type="EC" id="2.7.7.49" evidence="1"/>
<keyword evidence="6 11" id="KW-0695">RNA-directed DNA polymerase</keyword>
<dbReference type="InterPro" id="IPR000123">
    <property type="entry name" value="Reverse_transcriptase_msDNA"/>
</dbReference>
<keyword evidence="7" id="KW-0051">Antiviral defense</keyword>
<dbReference type="GO" id="GO:0003723">
    <property type="term" value="F:RNA binding"/>
    <property type="evidence" value="ECO:0007669"/>
    <property type="project" value="InterPro"/>
</dbReference>
<keyword evidence="4" id="KW-0479">Metal-binding</keyword>
<keyword evidence="2" id="KW-0808">Transferase</keyword>
<evidence type="ECO:0000256" key="8">
    <source>
        <dbReference type="ARBA" id="ARBA00034120"/>
    </source>
</evidence>
<comment type="similarity">
    <text evidence="8">Belongs to the bacterial reverse transcriptase family.</text>
</comment>
<comment type="caution">
    <text evidence="11">The sequence shown here is derived from an EMBL/GenBank/DDBJ whole genome shotgun (WGS) entry which is preliminary data.</text>
</comment>
<dbReference type="Pfam" id="PF00078">
    <property type="entry name" value="RVT_1"/>
    <property type="match status" value="1"/>
</dbReference>
<organism evidence="11 12">
    <name type="scientific">Ramlibacter monticola</name>
    <dbReference type="NCBI Taxonomy" id="1926872"/>
    <lineage>
        <taxon>Bacteria</taxon>
        <taxon>Pseudomonadati</taxon>
        <taxon>Pseudomonadota</taxon>
        <taxon>Betaproteobacteria</taxon>
        <taxon>Burkholderiales</taxon>
        <taxon>Comamonadaceae</taxon>
        <taxon>Ramlibacter</taxon>
    </lineage>
</organism>
<dbReference type="GO" id="GO:0046872">
    <property type="term" value="F:metal ion binding"/>
    <property type="evidence" value="ECO:0007669"/>
    <property type="project" value="UniProtKB-KW"/>
</dbReference>
<gene>
    <name evidence="11" type="ORF">JJ685_08795</name>
</gene>
<accession>A0A937CT49</accession>
<dbReference type="InterPro" id="IPR051083">
    <property type="entry name" value="GrpII_Intron_Splice-Mob/Def"/>
</dbReference>
<keyword evidence="12" id="KW-1185">Reference proteome</keyword>
<dbReference type="GO" id="GO:0051607">
    <property type="term" value="P:defense response to virus"/>
    <property type="evidence" value="ECO:0007669"/>
    <property type="project" value="UniProtKB-KW"/>
</dbReference>
<evidence type="ECO:0000256" key="7">
    <source>
        <dbReference type="ARBA" id="ARBA00023118"/>
    </source>
</evidence>
<evidence type="ECO:0000256" key="4">
    <source>
        <dbReference type="ARBA" id="ARBA00022723"/>
    </source>
</evidence>
<name>A0A937CT49_9BURK</name>
<dbReference type="PROSITE" id="PS50878">
    <property type="entry name" value="RT_POL"/>
    <property type="match status" value="1"/>
</dbReference>
<dbReference type="InterPro" id="IPR043502">
    <property type="entry name" value="DNA/RNA_pol_sf"/>
</dbReference>
<dbReference type="PANTHER" id="PTHR34047">
    <property type="entry name" value="NUCLEAR INTRON MATURASE 1, MITOCHONDRIAL-RELATED"/>
    <property type="match status" value="1"/>
</dbReference>
<evidence type="ECO:0000256" key="5">
    <source>
        <dbReference type="ARBA" id="ARBA00022842"/>
    </source>
</evidence>
<keyword evidence="5" id="KW-0460">Magnesium</keyword>
<evidence type="ECO:0000313" key="12">
    <source>
        <dbReference type="Proteomes" id="UP000599109"/>
    </source>
</evidence>
<evidence type="ECO:0000256" key="3">
    <source>
        <dbReference type="ARBA" id="ARBA00022695"/>
    </source>
</evidence>